<proteinExistence type="predicted"/>
<dbReference type="EMBL" id="MGES01000029">
    <property type="protein sequence ID" value="OGL88742.1"/>
    <property type="molecule type" value="Genomic_DNA"/>
</dbReference>
<sequence>MIKPTLFLESGGDGITITLRAERMWKRRVRTRDAVLLTIDRLLSAAARRGRDLGGIEVALGQGTFSETRAVVAIANALSYAFRVPLRHGPLAGRASAGPGTPFITATYKSEPRITR</sequence>
<evidence type="ECO:0000313" key="1">
    <source>
        <dbReference type="EMBL" id="OGL88742.1"/>
    </source>
</evidence>
<accession>A0A1F7VDV7</accession>
<reference evidence="1 2" key="1">
    <citation type="journal article" date="2016" name="Nat. Commun.">
        <title>Thousands of microbial genomes shed light on interconnected biogeochemical processes in an aquifer system.</title>
        <authorList>
            <person name="Anantharaman K."/>
            <person name="Brown C.T."/>
            <person name="Hug L.A."/>
            <person name="Sharon I."/>
            <person name="Castelle C.J."/>
            <person name="Probst A.J."/>
            <person name="Thomas B.C."/>
            <person name="Singh A."/>
            <person name="Wilkins M.J."/>
            <person name="Karaoz U."/>
            <person name="Brodie E.L."/>
            <person name="Williams K.H."/>
            <person name="Hubbard S.S."/>
            <person name="Banfield J.F."/>
        </authorList>
    </citation>
    <scope>NUCLEOTIDE SEQUENCE [LARGE SCALE GENOMIC DNA]</scope>
</reference>
<evidence type="ECO:0000313" key="2">
    <source>
        <dbReference type="Proteomes" id="UP000176678"/>
    </source>
</evidence>
<dbReference type="AlphaFoldDB" id="A0A1F7VDV7"/>
<organism evidence="1 2">
    <name type="scientific">Candidatus Uhrbacteria bacterium RIFCSPLOWO2_02_FULL_51_9</name>
    <dbReference type="NCBI Taxonomy" id="1802410"/>
    <lineage>
        <taxon>Bacteria</taxon>
        <taxon>Candidatus Uhriibacteriota</taxon>
    </lineage>
</organism>
<comment type="caution">
    <text evidence="1">The sequence shown here is derived from an EMBL/GenBank/DDBJ whole genome shotgun (WGS) entry which is preliminary data.</text>
</comment>
<gene>
    <name evidence="1" type="ORF">A3H75_02820</name>
</gene>
<dbReference type="Gene3D" id="3.30.420.40">
    <property type="match status" value="1"/>
</dbReference>
<name>A0A1F7VDV7_9BACT</name>
<protein>
    <recommendedName>
        <fullName evidence="3">Gcp-like domain-containing protein</fullName>
    </recommendedName>
</protein>
<evidence type="ECO:0008006" key="3">
    <source>
        <dbReference type="Google" id="ProtNLM"/>
    </source>
</evidence>
<dbReference type="Proteomes" id="UP000176678">
    <property type="component" value="Unassembled WGS sequence"/>
</dbReference>
<dbReference type="STRING" id="1802410.A3H75_02820"/>